<dbReference type="SUPFAM" id="SSF47413">
    <property type="entry name" value="lambda repressor-like DNA-binding domains"/>
    <property type="match status" value="1"/>
</dbReference>
<reference evidence="5 6" key="1">
    <citation type="submission" date="2019-02" db="EMBL/GenBank/DDBJ databases">
        <title>Bacterial novel species Emticicia sp. 17J42-9 isolated from soil.</title>
        <authorList>
            <person name="Jung H.-Y."/>
        </authorList>
    </citation>
    <scope>NUCLEOTIDE SEQUENCE [LARGE SCALE GENOMIC DNA]</scope>
    <source>
        <strain evidence="5 6">17J42-9</strain>
    </source>
</reference>
<dbReference type="PANTHER" id="PTHR46797">
    <property type="entry name" value="HTH-TYPE TRANSCRIPTIONAL REGULATOR"/>
    <property type="match status" value="1"/>
</dbReference>
<protein>
    <submittedName>
        <fullName evidence="5">XRE family transcriptional regulator</fullName>
    </submittedName>
</protein>
<proteinExistence type="predicted"/>
<evidence type="ECO:0000313" key="6">
    <source>
        <dbReference type="Proteomes" id="UP000293162"/>
    </source>
</evidence>
<gene>
    <name evidence="5" type="ORF">EWM59_09750</name>
</gene>
<dbReference type="PROSITE" id="PS50943">
    <property type="entry name" value="HTH_CROC1"/>
    <property type="match status" value="1"/>
</dbReference>
<dbReference type="SMART" id="SM00530">
    <property type="entry name" value="HTH_XRE"/>
    <property type="match status" value="1"/>
</dbReference>
<dbReference type="RefSeq" id="WP_130020776.1">
    <property type="nucleotide sequence ID" value="NZ_SEWF01000011.1"/>
</dbReference>
<sequence length="68" mass="7795">MDIKQKFGKNLKRLRLEKNLSQESLALTADLDRTYIPSIEKGLRNVSITVIEKLAIALNTDISEFFKD</sequence>
<evidence type="ECO:0000313" key="5">
    <source>
        <dbReference type="EMBL" id="RYU95896.1"/>
    </source>
</evidence>
<dbReference type="PANTHER" id="PTHR46797:SF23">
    <property type="entry name" value="HTH-TYPE TRANSCRIPTIONAL REGULATOR SUTR"/>
    <property type="match status" value="1"/>
</dbReference>
<keyword evidence="1" id="KW-0805">Transcription regulation</keyword>
<dbReference type="InterPro" id="IPR050807">
    <property type="entry name" value="TransReg_Diox_bact_type"/>
</dbReference>
<dbReference type="InterPro" id="IPR001387">
    <property type="entry name" value="Cro/C1-type_HTH"/>
</dbReference>
<evidence type="ECO:0000259" key="4">
    <source>
        <dbReference type="PROSITE" id="PS50943"/>
    </source>
</evidence>
<dbReference type="Gene3D" id="1.10.260.40">
    <property type="entry name" value="lambda repressor-like DNA-binding domains"/>
    <property type="match status" value="1"/>
</dbReference>
<keyword evidence="2" id="KW-0238">DNA-binding</keyword>
<dbReference type="InterPro" id="IPR010982">
    <property type="entry name" value="Lambda_DNA-bd_dom_sf"/>
</dbReference>
<dbReference type="Pfam" id="PF01381">
    <property type="entry name" value="HTH_3"/>
    <property type="match status" value="1"/>
</dbReference>
<dbReference type="Proteomes" id="UP000293162">
    <property type="component" value="Unassembled WGS sequence"/>
</dbReference>
<keyword evidence="6" id="KW-1185">Reference proteome</keyword>
<name>A0A4Q5M0U9_9BACT</name>
<dbReference type="EMBL" id="SEWF01000011">
    <property type="protein sequence ID" value="RYU95896.1"/>
    <property type="molecule type" value="Genomic_DNA"/>
</dbReference>
<dbReference type="GO" id="GO:0005829">
    <property type="term" value="C:cytosol"/>
    <property type="evidence" value="ECO:0007669"/>
    <property type="project" value="TreeGrafter"/>
</dbReference>
<comment type="caution">
    <text evidence="5">The sequence shown here is derived from an EMBL/GenBank/DDBJ whole genome shotgun (WGS) entry which is preliminary data.</text>
</comment>
<keyword evidence="3" id="KW-0804">Transcription</keyword>
<accession>A0A4Q5M0U9</accession>
<dbReference type="AlphaFoldDB" id="A0A4Q5M0U9"/>
<evidence type="ECO:0000256" key="1">
    <source>
        <dbReference type="ARBA" id="ARBA00023015"/>
    </source>
</evidence>
<dbReference type="GO" id="GO:0003677">
    <property type="term" value="F:DNA binding"/>
    <property type="evidence" value="ECO:0007669"/>
    <property type="project" value="UniProtKB-KW"/>
</dbReference>
<organism evidence="5 6">
    <name type="scientific">Emticicia agri</name>
    <dbReference type="NCBI Taxonomy" id="2492393"/>
    <lineage>
        <taxon>Bacteria</taxon>
        <taxon>Pseudomonadati</taxon>
        <taxon>Bacteroidota</taxon>
        <taxon>Cytophagia</taxon>
        <taxon>Cytophagales</taxon>
        <taxon>Leadbetterellaceae</taxon>
        <taxon>Emticicia</taxon>
    </lineage>
</organism>
<dbReference type="OrthoDB" id="2902336at2"/>
<dbReference type="GO" id="GO:0003700">
    <property type="term" value="F:DNA-binding transcription factor activity"/>
    <property type="evidence" value="ECO:0007669"/>
    <property type="project" value="TreeGrafter"/>
</dbReference>
<dbReference type="CDD" id="cd00093">
    <property type="entry name" value="HTH_XRE"/>
    <property type="match status" value="1"/>
</dbReference>
<evidence type="ECO:0000256" key="3">
    <source>
        <dbReference type="ARBA" id="ARBA00023163"/>
    </source>
</evidence>
<feature type="domain" description="HTH cro/C1-type" evidence="4">
    <location>
        <begin position="11"/>
        <end position="65"/>
    </location>
</feature>
<evidence type="ECO:0000256" key="2">
    <source>
        <dbReference type="ARBA" id="ARBA00023125"/>
    </source>
</evidence>